<dbReference type="InterPro" id="IPR028979">
    <property type="entry name" value="Ser_kin/Pase_Hpr-like_N_sf"/>
</dbReference>
<evidence type="ECO:0000259" key="1">
    <source>
        <dbReference type="Pfam" id="PF07085"/>
    </source>
</evidence>
<dbReference type="InterPro" id="IPR050500">
    <property type="entry name" value="Phos_Acetyltrans/Butyryltrans"/>
</dbReference>
<dbReference type="AlphaFoldDB" id="A0A7J3M3C8"/>
<reference evidence="2" key="1">
    <citation type="journal article" date="2020" name="mSystems">
        <title>Genome- and Community-Level Interaction Insights into Carbon Utilization and Element Cycling Functions of Hydrothermarchaeota in Hydrothermal Sediment.</title>
        <authorList>
            <person name="Zhou Z."/>
            <person name="Liu Y."/>
            <person name="Xu W."/>
            <person name="Pan J."/>
            <person name="Luo Z.H."/>
            <person name="Li M."/>
        </authorList>
    </citation>
    <scope>NUCLEOTIDE SEQUENCE [LARGE SCALE GENOMIC DNA]</scope>
    <source>
        <strain evidence="2">SpSt-587</strain>
    </source>
</reference>
<dbReference type="InterPro" id="IPR010766">
    <property type="entry name" value="DRTGG"/>
</dbReference>
<feature type="domain" description="DRTGG" evidence="1">
    <location>
        <begin position="208"/>
        <end position="312"/>
    </location>
</feature>
<accession>A0A7J3M3C8</accession>
<organism evidence="2">
    <name type="scientific">Archaeoglobus fulgidus</name>
    <dbReference type="NCBI Taxonomy" id="2234"/>
    <lineage>
        <taxon>Archaea</taxon>
        <taxon>Methanobacteriati</taxon>
        <taxon>Methanobacteriota</taxon>
        <taxon>Archaeoglobi</taxon>
        <taxon>Archaeoglobales</taxon>
        <taxon>Archaeoglobaceae</taxon>
        <taxon>Archaeoglobus</taxon>
    </lineage>
</organism>
<dbReference type="InterPro" id="IPR027417">
    <property type="entry name" value="P-loop_NTPase"/>
</dbReference>
<proteinExistence type="predicted"/>
<dbReference type="PANTHER" id="PTHR43356">
    <property type="entry name" value="PHOSPHATE ACETYLTRANSFERASE"/>
    <property type="match status" value="1"/>
</dbReference>
<dbReference type="EMBL" id="DSYZ01000139">
    <property type="protein sequence ID" value="HGT83532.1"/>
    <property type="molecule type" value="Genomic_DNA"/>
</dbReference>
<evidence type="ECO:0000313" key="2">
    <source>
        <dbReference type="EMBL" id="HGT83532.1"/>
    </source>
</evidence>
<dbReference type="SUPFAM" id="SSF75138">
    <property type="entry name" value="HprK N-terminal domain-like"/>
    <property type="match status" value="1"/>
</dbReference>
<gene>
    <name evidence="2" type="ORF">ENT52_07405</name>
</gene>
<protein>
    <submittedName>
        <fullName evidence="2">Phosphotransacetylase family protein</fullName>
    </submittedName>
</protein>
<sequence length="346" mass="38436">MKKLLISSTQTYSGKSAIALSLLLILKEKGYDVGYFKPFGVNAVRFGDKICDEDAYFVEQDLGIRSLCAVILDRPYIDFAVSQDPIKLKKKIIDTFTELESKEVVIIEGAQNFIAGASLEICDVQISKMLDSRVLLVSKFTNDFVIDEIINAKRLFDEKLHGVILNQVVGYKKSYIKGLAESVFKKFDLEVLGIIPADPSLMSLRVEEIAKAIDGRFLVKPEKEIEVEQVLVGAMRSESAISHLRYAQNFALIVGGDRSDLITLAIESGAKCIIATGNLEPSKFVLSLAESNGVPVILSEADTATTLLKIQEKFGKIRVRGEKIQRVRELIKENVNLEKLFAGIWL</sequence>
<comment type="caution">
    <text evidence="2">The sequence shown here is derived from an EMBL/GenBank/DDBJ whole genome shotgun (WGS) entry which is preliminary data.</text>
</comment>
<name>A0A7J3M3C8_ARCFL</name>
<dbReference type="Gene3D" id="3.40.1390.20">
    <property type="entry name" value="HprK N-terminal domain-like"/>
    <property type="match status" value="1"/>
</dbReference>
<dbReference type="Pfam" id="PF13500">
    <property type="entry name" value="AAA_26"/>
    <property type="match status" value="1"/>
</dbReference>
<dbReference type="SUPFAM" id="SSF52540">
    <property type="entry name" value="P-loop containing nucleoside triphosphate hydrolases"/>
    <property type="match status" value="1"/>
</dbReference>
<dbReference type="PANTHER" id="PTHR43356:SF2">
    <property type="entry name" value="PHOSPHATE ACETYLTRANSFERASE"/>
    <property type="match status" value="1"/>
</dbReference>
<dbReference type="Gene3D" id="3.40.50.300">
    <property type="entry name" value="P-loop containing nucleotide triphosphate hydrolases"/>
    <property type="match status" value="1"/>
</dbReference>
<dbReference type="Pfam" id="PF07085">
    <property type="entry name" value="DRTGG"/>
    <property type="match status" value="1"/>
</dbReference>